<dbReference type="Proteomes" id="UP001160148">
    <property type="component" value="Unassembled WGS sequence"/>
</dbReference>
<reference evidence="1 2" key="1">
    <citation type="submission" date="2023-01" db="EMBL/GenBank/DDBJ databases">
        <authorList>
            <person name="Whitehead M."/>
        </authorList>
    </citation>
    <scope>NUCLEOTIDE SEQUENCE [LARGE SCALE GENOMIC DNA]</scope>
</reference>
<dbReference type="EMBL" id="CARXXK010000001">
    <property type="protein sequence ID" value="CAI6345600.1"/>
    <property type="molecule type" value="Genomic_DNA"/>
</dbReference>
<dbReference type="PANTHER" id="PTHR46289">
    <property type="entry name" value="52 KDA REPRESSOR OF THE INHIBITOR OF THE PROTEIN KINASE-LIKE PROTEIN-RELATED"/>
    <property type="match status" value="1"/>
</dbReference>
<evidence type="ECO:0008006" key="3">
    <source>
        <dbReference type="Google" id="ProtNLM"/>
    </source>
</evidence>
<proteinExistence type="predicted"/>
<keyword evidence="2" id="KW-1185">Reference proteome</keyword>
<comment type="caution">
    <text evidence="1">The sequence shown here is derived from an EMBL/GenBank/DDBJ whole genome shotgun (WGS) entry which is preliminary data.</text>
</comment>
<dbReference type="InterPro" id="IPR052958">
    <property type="entry name" value="IFN-induced_PKR_regulator"/>
</dbReference>
<organism evidence="1 2">
    <name type="scientific">Macrosiphum euphorbiae</name>
    <name type="common">potato aphid</name>
    <dbReference type="NCBI Taxonomy" id="13131"/>
    <lineage>
        <taxon>Eukaryota</taxon>
        <taxon>Metazoa</taxon>
        <taxon>Ecdysozoa</taxon>
        <taxon>Arthropoda</taxon>
        <taxon>Hexapoda</taxon>
        <taxon>Insecta</taxon>
        <taxon>Pterygota</taxon>
        <taxon>Neoptera</taxon>
        <taxon>Paraneoptera</taxon>
        <taxon>Hemiptera</taxon>
        <taxon>Sternorrhyncha</taxon>
        <taxon>Aphidomorpha</taxon>
        <taxon>Aphidoidea</taxon>
        <taxon>Aphididae</taxon>
        <taxon>Macrosiphini</taxon>
        <taxon>Macrosiphum</taxon>
    </lineage>
</organism>
<dbReference type="AlphaFoldDB" id="A0AAV0VPS3"/>
<dbReference type="PANTHER" id="PTHR46289:SF14">
    <property type="entry name" value="DUF4371 DOMAIN-CONTAINING PROTEIN"/>
    <property type="match status" value="1"/>
</dbReference>
<protein>
    <recommendedName>
        <fullName evidence="3">HAT C-terminal dimerisation domain-containing protein</fullName>
    </recommendedName>
</protein>
<sequence>MVVIVGAVSVFLSTSAKPNNILLAAIENTDAVSLPKKTKLKAMCTTRWVERHDSIITFRELFPYIVNALDIIEEDFDRDVSTKAVSFSSSIKRSDFLVNLEIVANLFSYTKDLSIRLQSPKQDLSSAFSHFKEVIQIFEAKRNNCDEEFSIYFKNASEVASKIGEEIKIPRLCGRQTNRNNIKTSNPEDWFRITIYIPFIDHFITELNSRFNDRFKDIIPLEGLIPANNNKYKTEEILKAALMYDEDIPANSHLEIQAELELWKTKWANTENPKPQTAVETLVHSTAERSFSSLRRLKNYMRSSMTEDRLNGLAVLHIQYT</sequence>
<name>A0AAV0VPS3_9HEMI</name>
<accession>A0AAV0VPS3</accession>
<gene>
    <name evidence="1" type="ORF">MEUPH1_LOCUS2594</name>
</gene>
<evidence type="ECO:0000313" key="1">
    <source>
        <dbReference type="EMBL" id="CAI6345600.1"/>
    </source>
</evidence>
<evidence type="ECO:0000313" key="2">
    <source>
        <dbReference type="Proteomes" id="UP001160148"/>
    </source>
</evidence>